<dbReference type="AlphaFoldDB" id="A0AAW8DC69"/>
<reference evidence="4 6" key="1">
    <citation type="submission" date="2023-07" db="EMBL/GenBank/DDBJ databases">
        <title>Sorghum-associated microbial communities from plants grown in Nebraska, USA.</title>
        <authorList>
            <person name="Schachtman D."/>
        </authorList>
    </citation>
    <scope>NUCLEOTIDE SEQUENCE</scope>
    <source>
        <strain evidence="4">DS1006</strain>
        <strain evidence="5 6">DS1016</strain>
    </source>
</reference>
<dbReference type="PANTHER" id="PTHR30349:SF64">
    <property type="entry name" value="PROPHAGE INTEGRASE INTD-RELATED"/>
    <property type="match status" value="1"/>
</dbReference>
<evidence type="ECO:0000259" key="3">
    <source>
        <dbReference type="PROSITE" id="PS51898"/>
    </source>
</evidence>
<dbReference type="EMBL" id="JAUSTF010000002">
    <property type="protein sequence ID" value="MDQ0180135.1"/>
    <property type="molecule type" value="Genomic_DNA"/>
</dbReference>
<dbReference type="InterPro" id="IPR011010">
    <property type="entry name" value="DNA_brk_join_enz"/>
</dbReference>
<dbReference type="Proteomes" id="UP001230951">
    <property type="component" value="Unassembled WGS sequence"/>
</dbReference>
<evidence type="ECO:0000256" key="2">
    <source>
        <dbReference type="SAM" id="MobiDB-lite"/>
    </source>
</evidence>
<feature type="domain" description="Tyr recombinase" evidence="3">
    <location>
        <begin position="88"/>
        <end position="272"/>
    </location>
</feature>
<dbReference type="InterPro" id="IPR050090">
    <property type="entry name" value="Tyrosine_recombinase_XerCD"/>
</dbReference>
<dbReference type="InterPro" id="IPR002104">
    <property type="entry name" value="Integrase_catalytic"/>
</dbReference>
<feature type="region of interest" description="Disordered" evidence="2">
    <location>
        <begin position="280"/>
        <end position="300"/>
    </location>
</feature>
<evidence type="ECO:0000313" key="5">
    <source>
        <dbReference type="EMBL" id="MDQ0180135.1"/>
    </source>
</evidence>
<dbReference type="EMBL" id="JAUSRG010000001">
    <property type="protein sequence ID" value="MDP9903212.1"/>
    <property type="molecule type" value="Genomic_DNA"/>
</dbReference>
<dbReference type="Gene3D" id="1.10.443.10">
    <property type="entry name" value="Intergrase catalytic core"/>
    <property type="match status" value="1"/>
</dbReference>
<dbReference type="GO" id="GO:0006310">
    <property type="term" value="P:DNA recombination"/>
    <property type="evidence" value="ECO:0007669"/>
    <property type="project" value="UniProtKB-KW"/>
</dbReference>
<protein>
    <submittedName>
        <fullName evidence="4">Integrase</fullName>
    </submittedName>
</protein>
<evidence type="ECO:0000256" key="1">
    <source>
        <dbReference type="ARBA" id="ARBA00023172"/>
    </source>
</evidence>
<dbReference type="PROSITE" id="PS51898">
    <property type="entry name" value="TYR_RECOMBINASE"/>
    <property type="match status" value="1"/>
</dbReference>
<sequence length="300" mass="32948">MVMTTDTRINDPLQVWTADWSQLPVEAFESLDRGIRNGWASISSRNAMRDAVRSVLREALNAGILTHDQAHPRLNAVRPEKQIRDEAKQSRGHIPEARTEQVFHALAQDSSLTARRDAALIALLVGAGLRRAEATTVELEDLDAYQETLVVTGKGGHVRDVPLSPGVRRAVLSWLRHRGDAPGHLLTPLTRTTPRRPIPTSQLATNTVAQVVARRYGPDVAPHDLRRTFTGDLLDSGADLSVVSKILGHTNPATTAGYDRRGQAARRRAVQRLDLPFEDAVAGAEGSPEMQSKQHHRNAN</sequence>
<gene>
    <name evidence="4" type="ORF">J2S90_000152</name>
    <name evidence="5" type="ORF">J2S93_001551</name>
</gene>
<evidence type="ECO:0000313" key="7">
    <source>
        <dbReference type="Proteomes" id="UP001242995"/>
    </source>
</evidence>
<keyword evidence="1" id="KW-0233">DNA recombination</keyword>
<keyword evidence="6" id="KW-1185">Reference proteome</keyword>
<dbReference type="PANTHER" id="PTHR30349">
    <property type="entry name" value="PHAGE INTEGRASE-RELATED"/>
    <property type="match status" value="1"/>
</dbReference>
<comment type="caution">
    <text evidence="4">The sequence shown here is derived from an EMBL/GenBank/DDBJ whole genome shotgun (WGS) entry which is preliminary data.</text>
</comment>
<dbReference type="GO" id="GO:0003677">
    <property type="term" value="F:DNA binding"/>
    <property type="evidence" value="ECO:0007669"/>
    <property type="project" value="InterPro"/>
</dbReference>
<name>A0AAW8DC69_9MICC</name>
<dbReference type="GO" id="GO:0015074">
    <property type="term" value="P:DNA integration"/>
    <property type="evidence" value="ECO:0007669"/>
    <property type="project" value="InterPro"/>
</dbReference>
<accession>A0AAW8DC69</accession>
<dbReference type="CDD" id="cd00397">
    <property type="entry name" value="DNA_BRE_C"/>
    <property type="match status" value="1"/>
</dbReference>
<dbReference type="SUPFAM" id="SSF56349">
    <property type="entry name" value="DNA breaking-rejoining enzymes"/>
    <property type="match status" value="1"/>
</dbReference>
<evidence type="ECO:0000313" key="6">
    <source>
        <dbReference type="Proteomes" id="UP001230951"/>
    </source>
</evidence>
<dbReference type="Pfam" id="PF00589">
    <property type="entry name" value="Phage_integrase"/>
    <property type="match status" value="1"/>
</dbReference>
<organism evidence="4 7">
    <name type="scientific">Arthrobacter bambusae</name>
    <dbReference type="NCBI Taxonomy" id="1338426"/>
    <lineage>
        <taxon>Bacteria</taxon>
        <taxon>Bacillati</taxon>
        <taxon>Actinomycetota</taxon>
        <taxon>Actinomycetes</taxon>
        <taxon>Micrococcales</taxon>
        <taxon>Micrococcaceae</taxon>
        <taxon>Arthrobacter</taxon>
    </lineage>
</organism>
<proteinExistence type="predicted"/>
<dbReference type="Proteomes" id="UP001242995">
    <property type="component" value="Unassembled WGS sequence"/>
</dbReference>
<evidence type="ECO:0000313" key="4">
    <source>
        <dbReference type="EMBL" id="MDP9903212.1"/>
    </source>
</evidence>
<dbReference type="InterPro" id="IPR013762">
    <property type="entry name" value="Integrase-like_cat_sf"/>
</dbReference>